<gene>
    <name evidence="1" type="ORF">Syun_023875</name>
</gene>
<dbReference type="Proteomes" id="UP001420932">
    <property type="component" value="Unassembled WGS sequence"/>
</dbReference>
<dbReference type="EMBL" id="JBBNAF010000010">
    <property type="protein sequence ID" value="KAK9107864.1"/>
    <property type="molecule type" value="Genomic_DNA"/>
</dbReference>
<reference evidence="1 2" key="1">
    <citation type="submission" date="2024-01" db="EMBL/GenBank/DDBJ databases">
        <title>Genome assemblies of Stephania.</title>
        <authorList>
            <person name="Yang L."/>
        </authorList>
    </citation>
    <scope>NUCLEOTIDE SEQUENCE [LARGE SCALE GENOMIC DNA]</scope>
    <source>
        <strain evidence="1">YNDBR</strain>
        <tissue evidence="1">Leaf</tissue>
    </source>
</reference>
<sequence length="54" mass="6433">MAVMLYLLLDYIKKKMVLNRKYENPNLQSESLYAKFVKGVKVVKKKKKKKEAKQ</sequence>
<keyword evidence="2" id="KW-1185">Reference proteome</keyword>
<evidence type="ECO:0000313" key="1">
    <source>
        <dbReference type="EMBL" id="KAK9107864.1"/>
    </source>
</evidence>
<comment type="caution">
    <text evidence="1">The sequence shown here is derived from an EMBL/GenBank/DDBJ whole genome shotgun (WGS) entry which is preliminary data.</text>
</comment>
<evidence type="ECO:0000313" key="2">
    <source>
        <dbReference type="Proteomes" id="UP001420932"/>
    </source>
</evidence>
<organism evidence="1 2">
    <name type="scientific">Stephania yunnanensis</name>
    <dbReference type="NCBI Taxonomy" id="152371"/>
    <lineage>
        <taxon>Eukaryota</taxon>
        <taxon>Viridiplantae</taxon>
        <taxon>Streptophyta</taxon>
        <taxon>Embryophyta</taxon>
        <taxon>Tracheophyta</taxon>
        <taxon>Spermatophyta</taxon>
        <taxon>Magnoliopsida</taxon>
        <taxon>Ranunculales</taxon>
        <taxon>Menispermaceae</taxon>
        <taxon>Menispermoideae</taxon>
        <taxon>Cissampelideae</taxon>
        <taxon>Stephania</taxon>
    </lineage>
</organism>
<proteinExistence type="predicted"/>
<protein>
    <submittedName>
        <fullName evidence="1">Uncharacterized protein</fullName>
    </submittedName>
</protein>
<dbReference type="AlphaFoldDB" id="A0AAP0I3W8"/>
<name>A0AAP0I3W8_9MAGN</name>
<accession>A0AAP0I3W8</accession>